<feature type="domain" description="Ig-like" evidence="2">
    <location>
        <begin position="62"/>
        <end position="134"/>
    </location>
</feature>
<proteinExistence type="predicted"/>
<dbReference type="InterPro" id="IPR007110">
    <property type="entry name" value="Ig-like_dom"/>
</dbReference>
<evidence type="ECO:0000259" key="2">
    <source>
        <dbReference type="PROSITE" id="PS50835"/>
    </source>
</evidence>
<evidence type="ECO:0000256" key="1">
    <source>
        <dbReference type="SAM" id="SignalP"/>
    </source>
</evidence>
<evidence type="ECO:0000313" key="4">
    <source>
        <dbReference type="Proteomes" id="UP001217089"/>
    </source>
</evidence>
<name>A0ABQ9FI56_TEGGR</name>
<dbReference type="EMBL" id="JARBDR010000328">
    <property type="protein sequence ID" value="KAJ8315970.1"/>
    <property type="molecule type" value="Genomic_DNA"/>
</dbReference>
<dbReference type="InterPro" id="IPR013783">
    <property type="entry name" value="Ig-like_fold"/>
</dbReference>
<dbReference type="InterPro" id="IPR036116">
    <property type="entry name" value="FN3_sf"/>
</dbReference>
<dbReference type="SUPFAM" id="SSF48726">
    <property type="entry name" value="Immunoglobulin"/>
    <property type="match status" value="1"/>
</dbReference>
<comment type="caution">
    <text evidence="3">The sequence shown here is derived from an EMBL/GenBank/DDBJ whole genome shotgun (WGS) entry which is preliminary data.</text>
</comment>
<keyword evidence="4" id="KW-1185">Reference proteome</keyword>
<gene>
    <name evidence="3" type="ORF">KUTeg_005984</name>
</gene>
<dbReference type="InterPro" id="IPR036179">
    <property type="entry name" value="Ig-like_dom_sf"/>
</dbReference>
<protein>
    <recommendedName>
        <fullName evidence="2">Ig-like domain-containing protein</fullName>
    </recommendedName>
</protein>
<feature type="chain" id="PRO_5046660964" description="Ig-like domain-containing protein" evidence="1">
    <location>
        <begin position="27"/>
        <end position="257"/>
    </location>
</feature>
<sequence length="257" mass="29516">MERLKWIYLLLWISFNSFNCVNTVRASVRSRGLKTGSFPTGYEYLTVYIIDEYNVDKIALLPKETSYVLDAGQNLPEITCTADCGTNSCTYKWKHNTLEFSNGPMLILKNVQKSETGIYECNAQDDLGSTSVIAIYVKVLYGPGPPDPPYQLNVVCLTSTRVMLSWKPGFNRGDEQIFYIQYRSLNEKFRRFPQIIEDDEMNPPTRNSGFSNEYLDLDCSPHTEEVYEEMRDTGIGSFIIRETVYDVPTSEYKVVEK</sequence>
<dbReference type="InterPro" id="IPR003599">
    <property type="entry name" value="Ig_sub"/>
</dbReference>
<organism evidence="3 4">
    <name type="scientific">Tegillarca granosa</name>
    <name type="common">Malaysian cockle</name>
    <name type="synonym">Anadara granosa</name>
    <dbReference type="NCBI Taxonomy" id="220873"/>
    <lineage>
        <taxon>Eukaryota</taxon>
        <taxon>Metazoa</taxon>
        <taxon>Spiralia</taxon>
        <taxon>Lophotrochozoa</taxon>
        <taxon>Mollusca</taxon>
        <taxon>Bivalvia</taxon>
        <taxon>Autobranchia</taxon>
        <taxon>Pteriomorphia</taxon>
        <taxon>Arcoida</taxon>
        <taxon>Arcoidea</taxon>
        <taxon>Arcidae</taxon>
        <taxon>Tegillarca</taxon>
    </lineage>
</organism>
<dbReference type="Gene3D" id="2.60.40.10">
    <property type="entry name" value="Immunoglobulins"/>
    <property type="match status" value="2"/>
</dbReference>
<dbReference type="PROSITE" id="PS50835">
    <property type="entry name" value="IG_LIKE"/>
    <property type="match status" value="1"/>
</dbReference>
<dbReference type="SUPFAM" id="SSF49265">
    <property type="entry name" value="Fibronectin type III"/>
    <property type="match status" value="1"/>
</dbReference>
<accession>A0ABQ9FI56</accession>
<reference evidence="3 4" key="1">
    <citation type="submission" date="2022-12" db="EMBL/GenBank/DDBJ databases">
        <title>Chromosome-level genome of Tegillarca granosa.</title>
        <authorList>
            <person name="Kim J."/>
        </authorList>
    </citation>
    <scope>NUCLEOTIDE SEQUENCE [LARGE SCALE GENOMIC DNA]</scope>
    <source>
        <strain evidence="3">Teg-2019</strain>
        <tissue evidence="3">Adductor muscle</tissue>
    </source>
</reference>
<keyword evidence="1" id="KW-0732">Signal</keyword>
<dbReference type="SMART" id="SM00409">
    <property type="entry name" value="IG"/>
    <property type="match status" value="1"/>
</dbReference>
<dbReference type="Proteomes" id="UP001217089">
    <property type="component" value="Unassembled WGS sequence"/>
</dbReference>
<feature type="signal peptide" evidence="1">
    <location>
        <begin position="1"/>
        <end position="26"/>
    </location>
</feature>
<evidence type="ECO:0000313" key="3">
    <source>
        <dbReference type="EMBL" id="KAJ8315970.1"/>
    </source>
</evidence>